<dbReference type="GO" id="GO:0004521">
    <property type="term" value="F:RNA endonuclease activity"/>
    <property type="evidence" value="ECO:0007669"/>
    <property type="project" value="InterPro"/>
</dbReference>
<evidence type="ECO:0000256" key="1">
    <source>
        <dbReference type="ARBA" id="ARBA00022722"/>
    </source>
</evidence>
<accession>A0AAN8E9F5</accession>
<feature type="compositionally biased region" description="Polar residues" evidence="3">
    <location>
        <begin position="183"/>
        <end position="196"/>
    </location>
</feature>
<proteinExistence type="predicted"/>
<dbReference type="Pfam" id="PF00545">
    <property type="entry name" value="Ribonuclease"/>
    <property type="match status" value="1"/>
</dbReference>
<organism evidence="4 5">
    <name type="scientific">Knufia fluminis</name>
    <dbReference type="NCBI Taxonomy" id="191047"/>
    <lineage>
        <taxon>Eukaryota</taxon>
        <taxon>Fungi</taxon>
        <taxon>Dikarya</taxon>
        <taxon>Ascomycota</taxon>
        <taxon>Pezizomycotina</taxon>
        <taxon>Eurotiomycetes</taxon>
        <taxon>Chaetothyriomycetidae</taxon>
        <taxon>Chaetothyriales</taxon>
        <taxon>Trichomeriaceae</taxon>
        <taxon>Knufia</taxon>
    </lineage>
</organism>
<dbReference type="Proteomes" id="UP001316803">
    <property type="component" value="Unassembled WGS sequence"/>
</dbReference>
<keyword evidence="1" id="KW-0540">Nuclease</keyword>
<evidence type="ECO:0000256" key="2">
    <source>
        <dbReference type="ARBA" id="ARBA00022801"/>
    </source>
</evidence>
<evidence type="ECO:0000313" key="5">
    <source>
        <dbReference type="Proteomes" id="UP001316803"/>
    </source>
</evidence>
<dbReference type="InterPro" id="IPR000026">
    <property type="entry name" value="N1-like"/>
</dbReference>
<feature type="region of interest" description="Disordered" evidence="3">
    <location>
        <begin position="174"/>
        <end position="197"/>
    </location>
</feature>
<dbReference type="EMBL" id="JAKLMC020000048">
    <property type="protein sequence ID" value="KAK5948385.1"/>
    <property type="molecule type" value="Genomic_DNA"/>
</dbReference>
<comment type="caution">
    <text evidence="4">The sequence shown here is derived from an EMBL/GenBank/DDBJ whole genome shotgun (WGS) entry which is preliminary data.</text>
</comment>
<dbReference type="Gene3D" id="3.10.450.30">
    <property type="entry name" value="Microbial ribonucleases"/>
    <property type="match status" value="1"/>
</dbReference>
<reference evidence="4 5" key="1">
    <citation type="submission" date="2022-12" db="EMBL/GenBank/DDBJ databases">
        <title>Genomic features and morphological characterization of a novel Knufia sp. strain isolated from spacecraft assembly facility.</title>
        <authorList>
            <person name="Teixeira M."/>
            <person name="Chander A.M."/>
            <person name="Stajich J.E."/>
            <person name="Venkateswaran K."/>
        </authorList>
    </citation>
    <scope>NUCLEOTIDE SEQUENCE [LARGE SCALE GENOMIC DNA]</scope>
    <source>
        <strain evidence="4 5">FJI-L2-BK-P2</strain>
    </source>
</reference>
<evidence type="ECO:0000256" key="3">
    <source>
        <dbReference type="SAM" id="MobiDB-lite"/>
    </source>
</evidence>
<sequence length="539" mass="58806">MLGRISPRRNDGNGQKQTVLQGRVQKSYYQRLRPKSHRLLQGAGSINYIDTERLTFFETSMLHILSFAQKLLDVSKKCTSEKCQPQTLQEVQQPAVQPQDIQTTKAFTQYAVQHEEKGNGSVPVDVENKSSSWSPFATRAKAAGPSVSFAFIPRIVSDTIVSATTWKRTPLSASVSEAGHDNAASTSISKPQEEQNVPTKVTTAVTTTSVQLKAPQNTPSSVFQTTKQPTVEAKVICSTSTALQQPTATQDAAVETAQRTQNPFVQTGVPTSVTTVPQQNIVPPSVPVQAAQVSAEVTPQVKVHVTAHTAPAAQGVQPSAAIVQTASTKVCCGVSHCAVAHFHEPSTVKNPFVTTQGPASRSSAVSLSQSIYGPHTSNKKRSYFDYDSDSSYFGEALHPKRLKYSDVQIKETEVIETDDTHVTYQPQAVVSYKETEVSVSNLPPSFSRHELHTFGVALVHLRHDTWIGDGEYPHEFENRGGLLLRGRPPYQIFPLLPPGETYSGCQRPGPDRVVLDGDYSYANIVRHDDDVQGGFRLVS</sequence>
<keyword evidence="5" id="KW-1185">Reference proteome</keyword>
<evidence type="ECO:0000313" key="4">
    <source>
        <dbReference type="EMBL" id="KAK5948385.1"/>
    </source>
</evidence>
<keyword evidence="2" id="KW-0378">Hydrolase</keyword>
<protein>
    <submittedName>
        <fullName evidence="4">Uncharacterized protein</fullName>
    </submittedName>
</protein>
<dbReference type="SUPFAM" id="SSF53933">
    <property type="entry name" value="Microbial ribonucleases"/>
    <property type="match status" value="1"/>
</dbReference>
<gene>
    <name evidence="4" type="ORF">OHC33_010559</name>
</gene>
<dbReference type="GO" id="GO:0003723">
    <property type="term" value="F:RNA binding"/>
    <property type="evidence" value="ECO:0007669"/>
    <property type="project" value="InterPro"/>
</dbReference>
<dbReference type="InterPro" id="IPR016191">
    <property type="entry name" value="Ribonuclease/ribotoxin"/>
</dbReference>
<dbReference type="GO" id="GO:0016787">
    <property type="term" value="F:hydrolase activity"/>
    <property type="evidence" value="ECO:0007669"/>
    <property type="project" value="UniProtKB-KW"/>
</dbReference>
<name>A0AAN8E9F5_9EURO</name>
<dbReference type="AlphaFoldDB" id="A0AAN8E9F5"/>